<organism evidence="1 2">
    <name type="scientific">Bacteroides ovatus (strain ATCC 8483 / DSM 1896 / JCM 5824 / BCRC 10623 / CCUG 4943 / NCTC 11153)</name>
    <dbReference type="NCBI Taxonomy" id="411476"/>
    <lineage>
        <taxon>Bacteria</taxon>
        <taxon>Pseudomonadati</taxon>
        <taxon>Bacteroidota</taxon>
        <taxon>Bacteroidia</taxon>
        <taxon>Bacteroidales</taxon>
        <taxon>Bacteroidaceae</taxon>
        <taxon>Bacteroides</taxon>
    </lineage>
</organism>
<dbReference type="Proteomes" id="UP000005475">
    <property type="component" value="Unassembled WGS sequence"/>
</dbReference>
<dbReference type="AlphaFoldDB" id="A0AAN3A3P7"/>
<sequence length="39" mass="4674">MLVFFVYGLCYLIKFPYLANLYQLALRNTSLTNTNLYYD</sequence>
<comment type="caution">
    <text evidence="1">The sequence shown here is derived from an EMBL/GenBank/DDBJ whole genome shotgun (WGS) entry which is preliminary data.</text>
</comment>
<evidence type="ECO:0000313" key="1">
    <source>
        <dbReference type="EMBL" id="EDO09342.1"/>
    </source>
</evidence>
<name>A0AAN3A3P7_BACO1</name>
<reference evidence="2" key="2">
    <citation type="submission" date="2007-04" db="EMBL/GenBank/DDBJ databases">
        <title>Draft genome sequence of Bacteroides ovatus (ATCC 8483).</title>
        <authorList>
            <person name="Sudarsanam P."/>
            <person name="Ley R."/>
            <person name="Guruge J."/>
            <person name="Turnbaugh P.J."/>
            <person name="Mahowald M."/>
            <person name="Liep D."/>
            <person name="Gordon J."/>
        </authorList>
    </citation>
    <scope>NUCLEOTIDE SEQUENCE [LARGE SCALE GENOMIC DNA]</scope>
    <source>
        <strain evidence="2">ATCC 8483 / DSM 1896 / JCM 5824 / BCRC 10623 / CCUG 4943 / NCTC 11153</strain>
    </source>
</reference>
<reference evidence="1 2" key="1">
    <citation type="submission" date="2007-03" db="EMBL/GenBank/DDBJ databases">
        <authorList>
            <person name="Fulton L."/>
            <person name="Clifton S."/>
            <person name="Fulton B."/>
            <person name="Xu J."/>
            <person name="Minx P."/>
            <person name="Pepin K.H."/>
            <person name="Johnson M."/>
            <person name="Thiruvilangam P."/>
            <person name="Bhonagiri V."/>
            <person name="Nash W.E."/>
            <person name="Mardis E.R."/>
            <person name="Wilson R.K."/>
        </authorList>
    </citation>
    <scope>NUCLEOTIDE SEQUENCE [LARGE SCALE GENOMIC DNA]</scope>
    <source>
        <strain evidence="2">ATCC 8483 / DSM 1896 / JCM 5824 / BCRC 10623 / CCUG 4943 / NCTC 11153</strain>
    </source>
</reference>
<dbReference type="EMBL" id="AAXF02000054">
    <property type="protein sequence ID" value="EDO09342.1"/>
    <property type="molecule type" value="Genomic_DNA"/>
</dbReference>
<evidence type="ECO:0000313" key="2">
    <source>
        <dbReference type="Proteomes" id="UP000005475"/>
    </source>
</evidence>
<gene>
    <name evidence="1" type="ORF">BACOVA_05202</name>
</gene>
<proteinExistence type="predicted"/>
<accession>A0AAN3A3P7</accession>
<protein>
    <submittedName>
        <fullName evidence="1">Uncharacterized protein</fullName>
    </submittedName>
</protein>